<dbReference type="InterPro" id="IPR013785">
    <property type="entry name" value="Aldolase_TIM"/>
</dbReference>
<sequence>MLTGCADGAETPVATSQQQRWAPEQGVAWQWQLSGELDLSVDVPVYDVDYEKTSAAQVAELHQKGRRVICYVSVGSYENFRPDQAKFPAAVLGKALDGWPDERWLDIRQWGRLKPLLAARFDQCRDRGFDAVEPDNVDGYANDTGFPLTADDQLTFNRRIAALAHERGLSVGLKNDLDQIEQLQPDFDFAVNEECMRYDECDLLRPFVAAGKAVLHVEYELAPDSFCAKARALRFSSMRKPVELGAARQSC</sequence>
<protein>
    <submittedName>
        <fullName evidence="2">Endo alpha-1,4 polygalactosaminidase</fullName>
    </submittedName>
</protein>
<dbReference type="Gene3D" id="3.20.20.70">
    <property type="entry name" value="Aldolase class I"/>
    <property type="match status" value="1"/>
</dbReference>
<feature type="domain" description="Glycoside-hydrolase family GH114 TIM-barrel" evidence="1">
    <location>
        <begin position="29"/>
        <end position="244"/>
    </location>
</feature>
<evidence type="ECO:0000313" key="2">
    <source>
        <dbReference type="EMBL" id="GAA1542602.1"/>
    </source>
</evidence>
<organism evidence="2 3">
    <name type="scientific">Kribbella lupini</name>
    <dbReference type="NCBI Taxonomy" id="291602"/>
    <lineage>
        <taxon>Bacteria</taxon>
        <taxon>Bacillati</taxon>
        <taxon>Actinomycetota</taxon>
        <taxon>Actinomycetes</taxon>
        <taxon>Propionibacteriales</taxon>
        <taxon>Kribbellaceae</taxon>
        <taxon>Kribbella</taxon>
    </lineage>
</organism>
<dbReference type="InterPro" id="IPR004352">
    <property type="entry name" value="GH114_TIM-barrel"/>
</dbReference>
<dbReference type="EMBL" id="BAAANC010000002">
    <property type="protein sequence ID" value="GAA1542602.1"/>
    <property type="molecule type" value="Genomic_DNA"/>
</dbReference>
<keyword evidence="3" id="KW-1185">Reference proteome</keyword>
<dbReference type="PANTHER" id="PTHR35273:SF2">
    <property type="entry name" value="ALPHA-GALACTOSIDASE"/>
    <property type="match status" value="1"/>
</dbReference>
<comment type="caution">
    <text evidence="2">The sequence shown here is derived from an EMBL/GenBank/DDBJ whole genome shotgun (WGS) entry which is preliminary data.</text>
</comment>
<evidence type="ECO:0000259" key="1">
    <source>
        <dbReference type="Pfam" id="PF03537"/>
    </source>
</evidence>
<dbReference type="InterPro" id="IPR017853">
    <property type="entry name" value="GH"/>
</dbReference>
<dbReference type="Pfam" id="PF03537">
    <property type="entry name" value="Glyco_hydro_114"/>
    <property type="match status" value="1"/>
</dbReference>
<reference evidence="2 3" key="1">
    <citation type="journal article" date="2019" name="Int. J. Syst. Evol. Microbiol.">
        <title>The Global Catalogue of Microorganisms (GCM) 10K type strain sequencing project: providing services to taxonomists for standard genome sequencing and annotation.</title>
        <authorList>
            <consortium name="The Broad Institute Genomics Platform"/>
            <consortium name="The Broad Institute Genome Sequencing Center for Infectious Disease"/>
            <person name="Wu L."/>
            <person name="Ma J."/>
        </authorList>
    </citation>
    <scope>NUCLEOTIDE SEQUENCE [LARGE SCALE GENOMIC DNA]</scope>
    <source>
        <strain evidence="2 3">JCM 14303</strain>
    </source>
</reference>
<dbReference type="SUPFAM" id="SSF51445">
    <property type="entry name" value="(Trans)glycosidases"/>
    <property type="match status" value="1"/>
</dbReference>
<accession>A0ABN2BK21</accession>
<evidence type="ECO:0000313" key="3">
    <source>
        <dbReference type="Proteomes" id="UP001500363"/>
    </source>
</evidence>
<name>A0ABN2BK21_9ACTN</name>
<dbReference type="PANTHER" id="PTHR35273">
    <property type="entry name" value="ALPHA-1,4 POLYGALACTOSAMINIDASE, PUTATIVE (AFU_ORTHOLOGUE AFUA_3G07890)-RELATED"/>
    <property type="match status" value="1"/>
</dbReference>
<proteinExistence type="predicted"/>
<gene>
    <name evidence="2" type="ORF">GCM10009741_52470</name>
</gene>
<dbReference type="Proteomes" id="UP001500363">
    <property type="component" value="Unassembled WGS sequence"/>
</dbReference>